<dbReference type="GO" id="GO:0052905">
    <property type="term" value="F:tRNA (guanosine(9)-N1)-methyltransferase activity"/>
    <property type="evidence" value="ECO:0007669"/>
    <property type="project" value="UniProtKB-EC"/>
</dbReference>
<evidence type="ECO:0000256" key="8">
    <source>
        <dbReference type="ARBA" id="ARBA00048434"/>
    </source>
</evidence>
<keyword evidence="3" id="KW-0489">Methyltransferase</keyword>
<dbReference type="InterPro" id="IPR028564">
    <property type="entry name" value="MT_TRM10-typ"/>
</dbReference>
<feature type="region of interest" description="Disordered" evidence="9">
    <location>
        <begin position="372"/>
        <end position="416"/>
    </location>
</feature>
<evidence type="ECO:0000256" key="6">
    <source>
        <dbReference type="ARBA" id="ARBA00031792"/>
    </source>
</evidence>
<dbReference type="PANTHER" id="PTHR13563">
    <property type="entry name" value="TRNA (GUANINE-9-) METHYLTRANSFERASE"/>
    <property type="match status" value="1"/>
</dbReference>
<dbReference type="GO" id="GO:0002939">
    <property type="term" value="P:tRNA N1-guanine methylation"/>
    <property type="evidence" value="ECO:0007669"/>
    <property type="project" value="TreeGrafter"/>
</dbReference>
<dbReference type="CDD" id="cd18089">
    <property type="entry name" value="SPOUT_Trm10-like"/>
    <property type="match status" value="1"/>
</dbReference>
<evidence type="ECO:0000256" key="2">
    <source>
        <dbReference type="ARBA" id="ARBA00020451"/>
    </source>
</evidence>
<dbReference type="EMBL" id="JAULSW010000004">
    <property type="protein sequence ID" value="KAK3385064.1"/>
    <property type="molecule type" value="Genomic_DNA"/>
</dbReference>
<feature type="compositionally biased region" description="Basic and acidic residues" evidence="9">
    <location>
        <begin position="83"/>
        <end position="93"/>
    </location>
</feature>
<dbReference type="InterPro" id="IPR038459">
    <property type="entry name" value="MT_TRM10-typ_sf"/>
</dbReference>
<sequence>MADDNSQAACPSGGEPQVLEHETPPPNGKRKAESELDSVVDDEFDEETGINNPGELQCGDSGVADGSGVPVSKNQMKRLKRQQAYEKYKEDRKGKRKDKRHERQARKRAEREAKIAAAEAAGLDPKTALQPAEPWRPRPVPIALVIDCNFEDYMREPEIVSLASQIVRSYSQNRRAKFQTHLLVSSWKGKLKTRFETVLKNSHHQWKGVHVVEGDFLEAATKAHELMAGPGGGEVLDLIKPSQEGNKPAIAHGDEPDSSVPNPEPESDDVDRSVVYLSSESPYTLERLEANTTYVIGGLVDRNREKGLCYNQAKQRNVRTAKLPIGHFMAMQSRYVLTTNQVVEIMVKWLECGDWGEAFVSIIPKRKGGTLKAPASAADIKETYGEGGQEDEEGRNTNATETPKEGASLATQETQV</sequence>
<gene>
    <name evidence="11" type="ORF">B0H63DRAFT_472279</name>
</gene>
<feature type="region of interest" description="Disordered" evidence="9">
    <location>
        <begin position="1"/>
        <end position="135"/>
    </location>
</feature>
<evidence type="ECO:0000259" key="10">
    <source>
        <dbReference type="PROSITE" id="PS51675"/>
    </source>
</evidence>
<evidence type="ECO:0000256" key="4">
    <source>
        <dbReference type="ARBA" id="ARBA00022679"/>
    </source>
</evidence>
<organism evidence="11 12">
    <name type="scientific">Podospora didyma</name>
    <dbReference type="NCBI Taxonomy" id="330526"/>
    <lineage>
        <taxon>Eukaryota</taxon>
        <taxon>Fungi</taxon>
        <taxon>Dikarya</taxon>
        <taxon>Ascomycota</taxon>
        <taxon>Pezizomycotina</taxon>
        <taxon>Sordariomycetes</taxon>
        <taxon>Sordariomycetidae</taxon>
        <taxon>Sordariales</taxon>
        <taxon>Podosporaceae</taxon>
        <taxon>Podospora</taxon>
    </lineage>
</organism>
<feature type="compositionally biased region" description="Basic residues" evidence="9">
    <location>
        <begin position="94"/>
        <end position="106"/>
    </location>
</feature>
<proteinExistence type="predicted"/>
<dbReference type="InterPro" id="IPR007356">
    <property type="entry name" value="tRNA_m1G_MeTrfase_euk"/>
</dbReference>
<feature type="region of interest" description="Disordered" evidence="9">
    <location>
        <begin position="233"/>
        <end position="271"/>
    </location>
</feature>
<evidence type="ECO:0000256" key="5">
    <source>
        <dbReference type="ARBA" id="ARBA00022691"/>
    </source>
</evidence>
<dbReference type="PANTHER" id="PTHR13563:SF13">
    <property type="entry name" value="TRNA METHYLTRANSFERASE 10 HOMOLOG A"/>
    <property type="match status" value="1"/>
</dbReference>
<name>A0AAE0NP95_9PEZI</name>
<evidence type="ECO:0000256" key="3">
    <source>
        <dbReference type="ARBA" id="ARBA00022603"/>
    </source>
</evidence>
<dbReference type="GO" id="GO:0005634">
    <property type="term" value="C:nucleus"/>
    <property type="evidence" value="ECO:0007669"/>
    <property type="project" value="TreeGrafter"/>
</dbReference>
<comment type="catalytic activity">
    <reaction evidence="8">
        <text>guanosine(9) in tRNA + S-adenosyl-L-methionine = N(1)-methylguanosine(9) in tRNA + S-adenosyl-L-homocysteine + H(+)</text>
        <dbReference type="Rhea" id="RHEA:43156"/>
        <dbReference type="Rhea" id="RHEA-COMP:10367"/>
        <dbReference type="Rhea" id="RHEA-COMP:10368"/>
        <dbReference type="ChEBI" id="CHEBI:15378"/>
        <dbReference type="ChEBI" id="CHEBI:57856"/>
        <dbReference type="ChEBI" id="CHEBI:59789"/>
        <dbReference type="ChEBI" id="CHEBI:73542"/>
        <dbReference type="ChEBI" id="CHEBI:74269"/>
        <dbReference type="EC" id="2.1.1.221"/>
    </reaction>
</comment>
<evidence type="ECO:0000256" key="9">
    <source>
        <dbReference type="SAM" id="MobiDB-lite"/>
    </source>
</evidence>
<keyword evidence="4" id="KW-0808">Transferase</keyword>
<feature type="domain" description="SAM-dependent MTase TRM10-type" evidence="10">
    <location>
        <begin position="130"/>
        <end position="370"/>
    </location>
</feature>
<keyword evidence="12" id="KW-1185">Reference proteome</keyword>
<protein>
    <recommendedName>
        <fullName evidence="2">tRNA (guanine(9)-N1)-methyltransferase</fullName>
        <ecNumber evidence="1">2.1.1.221</ecNumber>
    </recommendedName>
    <alternativeName>
        <fullName evidence="7">tRNA methyltransferase 10</fullName>
    </alternativeName>
    <alternativeName>
        <fullName evidence="6">tRNA(m1G9)-methyltransferase</fullName>
    </alternativeName>
</protein>
<dbReference type="Gene3D" id="3.40.1280.30">
    <property type="match status" value="1"/>
</dbReference>
<dbReference type="EC" id="2.1.1.221" evidence="1"/>
<keyword evidence="5" id="KW-0949">S-adenosyl-L-methionine</keyword>
<evidence type="ECO:0000313" key="12">
    <source>
        <dbReference type="Proteomes" id="UP001285441"/>
    </source>
</evidence>
<reference evidence="11" key="1">
    <citation type="journal article" date="2023" name="Mol. Phylogenet. Evol.">
        <title>Genome-scale phylogeny and comparative genomics of the fungal order Sordariales.</title>
        <authorList>
            <person name="Hensen N."/>
            <person name="Bonometti L."/>
            <person name="Westerberg I."/>
            <person name="Brannstrom I.O."/>
            <person name="Guillou S."/>
            <person name="Cros-Aarteil S."/>
            <person name="Calhoun S."/>
            <person name="Haridas S."/>
            <person name="Kuo A."/>
            <person name="Mondo S."/>
            <person name="Pangilinan J."/>
            <person name="Riley R."/>
            <person name="LaButti K."/>
            <person name="Andreopoulos B."/>
            <person name="Lipzen A."/>
            <person name="Chen C."/>
            <person name="Yan M."/>
            <person name="Daum C."/>
            <person name="Ng V."/>
            <person name="Clum A."/>
            <person name="Steindorff A."/>
            <person name="Ohm R.A."/>
            <person name="Martin F."/>
            <person name="Silar P."/>
            <person name="Natvig D.O."/>
            <person name="Lalanne C."/>
            <person name="Gautier V."/>
            <person name="Ament-Velasquez S.L."/>
            <person name="Kruys A."/>
            <person name="Hutchinson M.I."/>
            <person name="Powell A.J."/>
            <person name="Barry K."/>
            <person name="Miller A.N."/>
            <person name="Grigoriev I.V."/>
            <person name="Debuchy R."/>
            <person name="Gladieux P."/>
            <person name="Hiltunen Thoren M."/>
            <person name="Johannesson H."/>
        </authorList>
    </citation>
    <scope>NUCLEOTIDE SEQUENCE</scope>
    <source>
        <strain evidence="11">CBS 232.78</strain>
    </source>
</reference>
<dbReference type="Proteomes" id="UP001285441">
    <property type="component" value="Unassembled WGS sequence"/>
</dbReference>
<feature type="compositionally biased region" description="Acidic residues" evidence="9">
    <location>
        <begin position="35"/>
        <end position="48"/>
    </location>
</feature>
<dbReference type="GO" id="GO:0000049">
    <property type="term" value="F:tRNA binding"/>
    <property type="evidence" value="ECO:0007669"/>
    <property type="project" value="TreeGrafter"/>
</dbReference>
<dbReference type="AlphaFoldDB" id="A0AAE0NP95"/>
<comment type="caution">
    <text evidence="11">The sequence shown here is derived from an EMBL/GenBank/DDBJ whole genome shotgun (WGS) entry which is preliminary data.</text>
</comment>
<accession>A0AAE0NP95</accession>
<evidence type="ECO:0000313" key="11">
    <source>
        <dbReference type="EMBL" id="KAK3385064.1"/>
    </source>
</evidence>
<dbReference type="PROSITE" id="PS51675">
    <property type="entry name" value="SAM_MT_TRM10"/>
    <property type="match status" value="1"/>
</dbReference>
<evidence type="ECO:0000256" key="7">
    <source>
        <dbReference type="ARBA" id="ARBA00032166"/>
    </source>
</evidence>
<reference evidence="11" key="2">
    <citation type="submission" date="2023-06" db="EMBL/GenBank/DDBJ databases">
        <authorList>
            <consortium name="Lawrence Berkeley National Laboratory"/>
            <person name="Haridas S."/>
            <person name="Hensen N."/>
            <person name="Bonometti L."/>
            <person name="Westerberg I."/>
            <person name="Brannstrom I.O."/>
            <person name="Guillou S."/>
            <person name="Cros-Aarteil S."/>
            <person name="Calhoun S."/>
            <person name="Kuo A."/>
            <person name="Mondo S."/>
            <person name="Pangilinan J."/>
            <person name="Riley R."/>
            <person name="LaButti K."/>
            <person name="Andreopoulos B."/>
            <person name="Lipzen A."/>
            <person name="Chen C."/>
            <person name="Yanf M."/>
            <person name="Daum C."/>
            <person name="Ng V."/>
            <person name="Clum A."/>
            <person name="Steindorff A."/>
            <person name="Ohm R."/>
            <person name="Martin F."/>
            <person name="Silar P."/>
            <person name="Natvig D."/>
            <person name="Lalanne C."/>
            <person name="Gautier V."/>
            <person name="Ament-velasquez S.L."/>
            <person name="Kruys A."/>
            <person name="Hutchinson M.I."/>
            <person name="Powell A.J."/>
            <person name="Barry K."/>
            <person name="Miller A.N."/>
            <person name="Grigoriev I.V."/>
            <person name="Debuchy R."/>
            <person name="Gladieux P."/>
            <person name="Thoren M.H."/>
            <person name="Johannesson H."/>
        </authorList>
    </citation>
    <scope>NUCLEOTIDE SEQUENCE</scope>
    <source>
        <strain evidence="11">CBS 232.78</strain>
    </source>
</reference>
<evidence type="ECO:0000256" key="1">
    <source>
        <dbReference type="ARBA" id="ARBA00012797"/>
    </source>
</evidence>